<dbReference type="OrthoDB" id="1727065at2"/>
<comment type="caution">
    <text evidence="2">The sequence shown here is derived from an EMBL/GenBank/DDBJ whole genome shotgun (WGS) entry which is preliminary data.</text>
</comment>
<evidence type="ECO:0000313" key="3">
    <source>
        <dbReference type="Proteomes" id="UP000448943"/>
    </source>
</evidence>
<evidence type="ECO:0000256" key="1">
    <source>
        <dbReference type="SAM" id="Phobius"/>
    </source>
</evidence>
<evidence type="ECO:0000313" key="2">
    <source>
        <dbReference type="EMBL" id="NBI29544.1"/>
    </source>
</evidence>
<dbReference type="AlphaFoldDB" id="A0A6N9Q4K3"/>
<dbReference type="EMBL" id="SIJB01000025">
    <property type="protein sequence ID" value="NBI29544.1"/>
    <property type="molecule type" value="Genomic_DNA"/>
</dbReference>
<organism evidence="2 3">
    <name type="scientific">Chengkuizengella marina</name>
    <dbReference type="NCBI Taxonomy" id="2507566"/>
    <lineage>
        <taxon>Bacteria</taxon>
        <taxon>Bacillati</taxon>
        <taxon>Bacillota</taxon>
        <taxon>Bacilli</taxon>
        <taxon>Bacillales</taxon>
        <taxon>Paenibacillaceae</taxon>
        <taxon>Chengkuizengella</taxon>
    </lineage>
</organism>
<sequence length="125" mass="14866">MDFIVMLTSALIIIGCLYMVLAPFFHQKILTNADLKKSSDNEVIKQEFYATLNEIEMDYKMNKLSEYDYRQLKKEVELFFVELLRDQDQLPELSKEKENKQILEEIQSEIQIELELLRKERGLKG</sequence>
<keyword evidence="1" id="KW-0812">Transmembrane</keyword>
<accession>A0A6N9Q4K3</accession>
<keyword evidence="1" id="KW-0472">Membrane</keyword>
<proteinExistence type="predicted"/>
<feature type="transmembrane region" description="Helical" evidence="1">
    <location>
        <begin position="6"/>
        <end position="26"/>
    </location>
</feature>
<keyword evidence="1" id="KW-1133">Transmembrane helix</keyword>
<keyword evidence="3" id="KW-1185">Reference proteome</keyword>
<protein>
    <recommendedName>
        <fullName evidence="4">C-type cytochrome biogenesis protein CcmI</fullName>
    </recommendedName>
</protein>
<name>A0A6N9Q4K3_9BACL</name>
<dbReference type="Proteomes" id="UP000448943">
    <property type="component" value="Unassembled WGS sequence"/>
</dbReference>
<evidence type="ECO:0008006" key="4">
    <source>
        <dbReference type="Google" id="ProtNLM"/>
    </source>
</evidence>
<reference evidence="2 3" key="1">
    <citation type="submission" date="2019-01" db="EMBL/GenBank/DDBJ databases">
        <title>Chengkuizengella sp. nov., isolated from deep-sea sediment of East Pacific Ocean.</title>
        <authorList>
            <person name="Yang J."/>
            <person name="Lai Q."/>
            <person name="Shao Z."/>
        </authorList>
    </citation>
    <scope>NUCLEOTIDE SEQUENCE [LARGE SCALE GENOMIC DNA]</scope>
    <source>
        <strain evidence="2 3">YPA3-1-1</strain>
    </source>
</reference>
<dbReference type="RefSeq" id="WP_160646347.1">
    <property type="nucleotide sequence ID" value="NZ_SIJB01000025.1"/>
</dbReference>
<gene>
    <name evidence="2" type="ORF">ERL59_11300</name>
</gene>